<accession>A0A9P6KQW6</accession>
<organism evidence="1 2">
    <name type="scientific">Paraphaeosphaeria minitans</name>
    <dbReference type="NCBI Taxonomy" id="565426"/>
    <lineage>
        <taxon>Eukaryota</taxon>
        <taxon>Fungi</taxon>
        <taxon>Dikarya</taxon>
        <taxon>Ascomycota</taxon>
        <taxon>Pezizomycotina</taxon>
        <taxon>Dothideomycetes</taxon>
        <taxon>Pleosporomycetidae</taxon>
        <taxon>Pleosporales</taxon>
        <taxon>Massarineae</taxon>
        <taxon>Didymosphaeriaceae</taxon>
        <taxon>Paraphaeosphaeria</taxon>
    </lineage>
</organism>
<dbReference type="AlphaFoldDB" id="A0A9P6KQW6"/>
<dbReference type="OrthoDB" id="289038at2759"/>
<evidence type="ECO:0000313" key="1">
    <source>
        <dbReference type="EMBL" id="KAF9734979.1"/>
    </source>
</evidence>
<dbReference type="SUPFAM" id="SSF54001">
    <property type="entry name" value="Cysteine proteinases"/>
    <property type="match status" value="1"/>
</dbReference>
<dbReference type="InterPro" id="IPR038765">
    <property type="entry name" value="Papain-like_cys_pep_sf"/>
</dbReference>
<dbReference type="EMBL" id="WJXW01000006">
    <property type="protein sequence ID" value="KAF9734979.1"/>
    <property type="molecule type" value="Genomic_DNA"/>
</dbReference>
<gene>
    <name evidence="1" type="ORF">PMIN01_06384</name>
</gene>
<protein>
    <submittedName>
        <fullName evidence="1">Uncharacterized protein</fullName>
    </submittedName>
</protein>
<sequence length="212" mass="24245">MMMYGYYKGLNLGWEFLDLLKRLRSKGEDSLHPYALQFTLARAVLRPGQDPAKQSFKLDGRREEDAADFCRTLINYLREIWYHKDEFEPLAKLFHFAISDVFTNTETRVEIAIKPVGGWDLLLYLHDSLGTTVADAMTEAAEISILTVIDLLEHNSTYYAGGFAEGIETGKQQKRWRFTATPDFLMLTFCRQEVVEGKSKETAGNSSRLKLA</sequence>
<keyword evidence="2" id="KW-1185">Reference proteome</keyword>
<comment type="caution">
    <text evidence="1">The sequence shown here is derived from an EMBL/GenBank/DDBJ whole genome shotgun (WGS) entry which is preliminary data.</text>
</comment>
<evidence type="ECO:0000313" key="2">
    <source>
        <dbReference type="Proteomes" id="UP000756921"/>
    </source>
</evidence>
<dbReference type="Proteomes" id="UP000756921">
    <property type="component" value="Unassembled WGS sequence"/>
</dbReference>
<proteinExistence type="predicted"/>
<name>A0A9P6KQW6_9PLEO</name>
<reference evidence="1" key="1">
    <citation type="journal article" date="2020" name="Mol. Plant Microbe Interact.">
        <title>Genome Sequence of the Biocontrol Agent Coniothyrium minitans strain Conio (IMI 134523).</title>
        <authorList>
            <person name="Patel D."/>
            <person name="Shittu T.A."/>
            <person name="Baroncelli R."/>
            <person name="Muthumeenakshi S."/>
            <person name="Osborne T.H."/>
            <person name="Janganan T.K."/>
            <person name="Sreenivasaprasad S."/>
        </authorList>
    </citation>
    <scope>NUCLEOTIDE SEQUENCE</scope>
    <source>
        <strain evidence="1">Conio</strain>
    </source>
</reference>